<dbReference type="Gene3D" id="1.10.10.10">
    <property type="entry name" value="Winged helix-like DNA-binding domain superfamily/Winged helix DNA-binding domain"/>
    <property type="match status" value="1"/>
</dbReference>
<keyword evidence="5" id="KW-1185">Reference proteome</keyword>
<protein>
    <recommendedName>
        <fullName evidence="6">Rpa-associated protein</fullName>
    </recommendedName>
</protein>
<evidence type="ECO:0000313" key="2">
    <source>
        <dbReference type="EMBL" id="GAA0537501.1"/>
    </source>
</evidence>
<dbReference type="Proteomes" id="UP001501425">
    <property type="component" value="Unassembled WGS sequence"/>
</dbReference>
<sequence>MSDDGPGAREVAYRLFAAEFDDASLSYSESDEERAPNYVVTPTGARVNRLFVAGVLTEIERVNDETRRGRVVDPSGAFVTYAGQYQPEAQTFLERAEPPEFVALTGKARTFEPEDSDRVFTSVRPESLNEVDADTRNRWVVTAAEATLDRLAVFAVALDSDLRGDDLRAALEAGGAPAPLAAGIPKALDHYGTTAAYAEAVRRLAVDALELVAGDRDEVRPLDIAPDEGEQTALGPLPETDVTIAEPAAVDAEPITDSDAADADDLEGTVDDSEEGGPDSDLEPTVDSESTADVEPTAGRESTADAGSATDSGSTADAESVSEPEAATNESAETAVGAATDSEPAVEESEPLADADAPDSATDDGGGLGDFDAGADEGGPSGADAGADSDGDDMYQLDDEEREEIESEFGTDFSTGTEVDEPGEADIDVPEPEEMAEEPDRGADPTASDAADPAGDEEAAEPAAETADASDDAEAEADGEDVDLEAASVEAMSDLDDGDGAPRQAVVERVADDHGVDPEAVEDAIQDALMSGQCYEPGDGLLKPI</sequence>
<dbReference type="InterPro" id="IPR036388">
    <property type="entry name" value="WH-like_DNA-bd_sf"/>
</dbReference>
<feature type="compositionally biased region" description="Acidic residues" evidence="1">
    <location>
        <begin position="344"/>
        <end position="357"/>
    </location>
</feature>
<evidence type="ECO:0000313" key="4">
    <source>
        <dbReference type="Proteomes" id="UP001501425"/>
    </source>
</evidence>
<reference evidence="3 5" key="3">
    <citation type="submission" date="2024-06" db="EMBL/GenBank/DDBJ databases">
        <title>Halorubrum miltondacostae sp. nov., a potential PHA producer isolated from an inland solar saltern in Rio Maior, Portugal.</title>
        <authorList>
            <person name="Albuquerque L."/>
            <person name="Viver T."/>
            <person name="Barroso C."/>
            <person name="Claudino R."/>
            <person name="Galvan M."/>
            <person name="Simoes G."/>
            <person name="Lobo Da Cunha A."/>
            <person name="Egas C."/>
        </authorList>
    </citation>
    <scope>NUCLEOTIDE SEQUENCE [LARGE SCALE GENOMIC DNA]</scope>
    <source>
        <strain evidence="3 5">DSM 18646</strain>
    </source>
</reference>
<reference evidence="2" key="2">
    <citation type="submission" date="2023-12" db="EMBL/GenBank/DDBJ databases">
        <authorList>
            <person name="Sun Q."/>
            <person name="Inoue M."/>
        </authorList>
    </citation>
    <scope>NUCLEOTIDE SEQUENCE</scope>
    <source>
        <strain evidence="2">JCM 14265</strain>
    </source>
</reference>
<feature type="compositionally biased region" description="Acidic residues" evidence="1">
    <location>
        <begin position="387"/>
        <end position="409"/>
    </location>
</feature>
<evidence type="ECO:0008006" key="6">
    <source>
        <dbReference type="Google" id="ProtNLM"/>
    </source>
</evidence>
<dbReference type="AlphaFoldDB" id="A0AAV3SQZ6"/>
<dbReference type="RefSeq" id="WP_343777287.1">
    <property type="nucleotide sequence ID" value="NZ_BAAADQ010000003.1"/>
</dbReference>
<name>A0AAV3SQZ6_9EURY</name>
<accession>A0AAV3SQZ6</accession>
<gene>
    <name evidence="3" type="ORF">ABNG02_12590</name>
    <name evidence="2" type="ORF">GCM10008994_10820</name>
</gene>
<reference evidence="2" key="1">
    <citation type="journal article" date="2014" name="Int. J. Syst. Evol. Microbiol.">
        <title>Complete genome sequence of Corynebacterium casei LMG S-19264T (=DSM 44701T), isolated from a smear-ripened cheese.</title>
        <authorList>
            <consortium name="US DOE Joint Genome Institute (JGI-PGF)"/>
            <person name="Walter F."/>
            <person name="Albersmeier A."/>
            <person name="Kalinowski J."/>
            <person name="Ruckert C."/>
        </authorList>
    </citation>
    <scope>NUCLEOTIDE SEQUENCE</scope>
    <source>
        <strain evidence="2">JCM 14265</strain>
    </source>
</reference>
<feature type="compositionally biased region" description="Acidic residues" evidence="1">
    <location>
        <begin position="468"/>
        <end position="484"/>
    </location>
</feature>
<feature type="compositionally biased region" description="Low complexity" evidence="1">
    <location>
        <begin position="444"/>
        <end position="453"/>
    </location>
</feature>
<evidence type="ECO:0000256" key="1">
    <source>
        <dbReference type="SAM" id="MobiDB-lite"/>
    </source>
</evidence>
<feature type="region of interest" description="Disordered" evidence="1">
    <location>
        <begin position="220"/>
        <end position="517"/>
    </location>
</feature>
<dbReference type="Proteomes" id="UP001567571">
    <property type="component" value="Unassembled WGS sequence"/>
</dbReference>
<organism evidence="2 4">
    <name type="scientific">Halorubrum ejinorense</name>
    <dbReference type="NCBI Taxonomy" id="425309"/>
    <lineage>
        <taxon>Archaea</taxon>
        <taxon>Methanobacteriati</taxon>
        <taxon>Methanobacteriota</taxon>
        <taxon>Stenosarchaea group</taxon>
        <taxon>Halobacteria</taxon>
        <taxon>Halobacteriales</taxon>
        <taxon>Haloferacaceae</taxon>
        <taxon>Halorubrum</taxon>
    </lineage>
</organism>
<comment type="caution">
    <text evidence="2">The sequence shown here is derived from an EMBL/GenBank/DDBJ whole genome shotgun (WGS) entry which is preliminary data.</text>
</comment>
<dbReference type="EMBL" id="JBEDNW010000006">
    <property type="protein sequence ID" value="MEZ3168161.1"/>
    <property type="molecule type" value="Genomic_DNA"/>
</dbReference>
<evidence type="ECO:0000313" key="3">
    <source>
        <dbReference type="EMBL" id="MEZ3168161.1"/>
    </source>
</evidence>
<evidence type="ECO:0000313" key="5">
    <source>
        <dbReference type="Proteomes" id="UP001567571"/>
    </source>
</evidence>
<dbReference type="EMBL" id="BAAADQ010000003">
    <property type="protein sequence ID" value="GAA0537501.1"/>
    <property type="molecule type" value="Genomic_DNA"/>
</dbReference>
<feature type="compositionally biased region" description="Acidic residues" evidence="1">
    <location>
        <begin position="418"/>
        <end position="437"/>
    </location>
</feature>
<feature type="compositionally biased region" description="Acidic residues" evidence="1">
    <location>
        <begin position="254"/>
        <end position="292"/>
    </location>
</feature>
<proteinExistence type="predicted"/>